<dbReference type="RefSeq" id="XP_018998875.1">
    <property type="nucleotide sequence ID" value="XM_019134170.1"/>
</dbReference>
<sequence length="179" mass="20063">MAVYTNTYAPPPPPAELPKDIHLHTKPKEYDFNFLFPVRLLKLDTVELRPMVNTLSYAIFTEPPGSTKKVEAEGYVYAGSIALAGCSLLLHSVLDLPPQSGLGLRRCQWLCSSLNQPSRSATLRMGFKHEGVQRARKVVPAGKEGARRGRKGEGVKRGECDARDDWVFGLVWYEWEQGY</sequence>
<keyword evidence="2" id="KW-1185">Reference proteome</keyword>
<proteinExistence type="predicted"/>
<dbReference type="Proteomes" id="UP000094065">
    <property type="component" value="Unassembled WGS sequence"/>
</dbReference>
<dbReference type="InterPro" id="IPR051908">
    <property type="entry name" value="Ribosomal_N-acetyltransferase"/>
</dbReference>
<evidence type="ECO:0000313" key="1">
    <source>
        <dbReference type="EMBL" id="ODN85072.1"/>
    </source>
</evidence>
<evidence type="ECO:0000313" key="2">
    <source>
        <dbReference type="Proteomes" id="UP000094065"/>
    </source>
</evidence>
<name>A0A1E3I926_9TREE</name>
<dbReference type="EMBL" id="AWGJ01000001">
    <property type="protein sequence ID" value="ODN85072.1"/>
    <property type="molecule type" value="Genomic_DNA"/>
</dbReference>
<dbReference type="PANTHER" id="PTHR43441">
    <property type="entry name" value="RIBOSOMAL-PROTEIN-SERINE ACETYLTRANSFERASE"/>
    <property type="match status" value="1"/>
</dbReference>
<evidence type="ECO:0008006" key="3">
    <source>
        <dbReference type="Google" id="ProtNLM"/>
    </source>
</evidence>
<dbReference type="AlphaFoldDB" id="A0A1E3I926"/>
<comment type="caution">
    <text evidence="1">The sequence shown here is derived from an EMBL/GenBank/DDBJ whole genome shotgun (WGS) entry which is preliminary data.</text>
</comment>
<dbReference type="PANTHER" id="PTHR43441:SF5">
    <property type="entry name" value="FAMILY ACETYLTRANSFERASE, PUTATIVE-RELATED"/>
    <property type="match status" value="1"/>
</dbReference>
<organism evidence="1 2">
    <name type="scientific">Cryptococcus amylolentus CBS 6039</name>
    <dbReference type="NCBI Taxonomy" id="1295533"/>
    <lineage>
        <taxon>Eukaryota</taxon>
        <taxon>Fungi</taxon>
        <taxon>Dikarya</taxon>
        <taxon>Basidiomycota</taxon>
        <taxon>Agaricomycotina</taxon>
        <taxon>Tremellomycetes</taxon>
        <taxon>Tremellales</taxon>
        <taxon>Cryptococcaceae</taxon>
        <taxon>Cryptococcus</taxon>
    </lineage>
</organism>
<protein>
    <recommendedName>
        <fullName evidence="3">N-acetyltransferase domain-containing protein</fullName>
    </recommendedName>
</protein>
<dbReference type="OrthoDB" id="41238at2759"/>
<gene>
    <name evidence="1" type="ORF">L202_00900</name>
</gene>
<dbReference type="GeneID" id="30152209"/>
<dbReference type="SUPFAM" id="SSF55729">
    <property type="entry name" value="Acyl-CoA N-acyltransferases (Nat)"/>
    <property type="match status" value="1"/>
</dbReference>
<dbReference type="GO" id="GO:0008999">
    <property type="term" value="F:protein-N-terminal-alanine acetyltransferase activity"/>
    <property type="evidence" value="ECO:0007669"/>
    <property type="project" value="TreeGrafter"/>
</dbReference>
<dbReference type="InterPro" id="IPR016181">
    <property type="entry name" value="Acyl_CoA_acyltransferase"/>
</dbReference>
<dbReference type="Gene3D" id="3.40.630.30">
    <property type="match status" value="1"/>
</dbReference>
<dbReference type="GO" id="GO:1990189">
    <property type="term" value="F:protein N-terminal-serine acetyltransferase activity"/>
    <property type="evidence" value="ECO:0007669"/>
    <property type="project" value="TreeGrafter"/>
</dbReference>
<accession>A0A1E3I926</accession>
<reference evidence="1 2" key="1">
    <citation type="submission" date="2016-06" db="EMBL/GenBank/DDBJ databases">
        <title>Evolution of pathogenesis and genome organization in the Tremellales.</title>
        <authorList>
            <person name="Cuomo C."/>
            <person name="Litvintseva A."/>
            <person name="Heitman J."/>
            <person name="Chen Y."/>
            <person name="Sun S."/>
            <person name="Springer D."/>
            <person name="Dromer F."/>
            <person name="Young S."/>
            <person name="Zeng Q."/>
            <person name="Chapman S."/>
            <person name="Gujja S."/>
            <person name="Saif S."/>
            <person name="Birren B."/>
        </authorList>
    </citation>
    <scope>NUCLEOTIDE SEQUENCE [LARGE SCALE GENOMIC DNA]</scope>
    <source>
        <strain evidence="1 2">CBS 6039</strain>
    </source>
</reference>